<dbReference type="Gene3D" id="3.40.47.10">
    <property type="match status" value="1"/>
</dbReference>
<dbReference type="AlphaFoldDB" id="A0A271IY59"/>
<evidence type="ECO:0000313" key="2">
    <source>
        <dbReference type="Proteomes" id="UP000216339"/>
    </source>
</evidence>
<sequence length="371" mass="38107">MRADDVRLSVRGVGLACSLGLGAVDACAAAFAGITRPTPMPGVDVFDPEEAEGVDLAVHAAPFVTEGFSGVARMARLAGAALDDLASRADLPDDGRTGICVALPSGYHLRRLEQAEAAEDPDPPPTPYALEADVRVEELRDRLVPTIRRFSKVALHPGPGATLFEDEAGFGALLRTADLALRGGAIRRCLVGGVDSPLDPATIRARDRAGVLFTPENSGGAAPGEAAAFVLVERADDRADGLTISGVAQGRDVPFVPDGEDRPAGVGLSRCLAATRAAEPGPIGAVYTSLNGAAHRAYDWGCALVRLAADGPFEPEAIHPATMVGAVGAATGPVAVALAEHARWRGWGPPAAAVWLASDAGPRASFRLTAS</sequence>
<comment type="caution">
    <text evidence="1">The sequence shown here is derived from an EMBL/GenBank/DDBJ whole genome shotgun (WGS) entry which is preliminary data.</text>
</comment>
<evidence type="ECO:0000313" key="1">
    <source>
        <dbReference type="EMBL" id="PAP75734.1"/>
    </source>
</evidence>
<dbReference type="GO" id="GO:0016746">
    <property type="term" value="F:acyltransferase activity"/>
    <property type="evidence" value="ECO:0007669"/>
    <property type="project" value="InterPro"/>
</dbReference>
<reference evidence="1 2" key="1">
    <citation type="submission" date="2016-11" db="EMBL/GenBank/DDBJ databases">
        <title>Study of marine rhodopsin-containing bacteria.</title>
        <authorList>
            <person name="Yoshizawa S."/>
            <person name="Kumagai Y."/>
            <person name="Kogure K."/>
        </authorList>
    </citation>
    <scope>NUCLEOTIDE SEQUENCE [LARGE SCALE GENOMIC DNA]</scope>
    <source>
        <strain evidence="1 2">SAORIC-28</strain>
    </source>
</reference>
<keyword evidence="2" id="KW-1185">Reference proteome</keyword>
<protein>
    <recommendedName>
        <fullName evidence="3">Beta-ketoacyl synthase N-terminal domain-containing protein</fullName>
    </recommendedName>
</protein>
<evidence type="ECO:0008006" key="3">
    <source>
        <dbReference type="Google" id="ProtNLM"/>
    </source>
</evidence>
<accession>A0A271IY59</accession>
<gene>
    <name evidence="1" type="ORF">BSZ37_04410</name>
</gene>
<proteinExistence type="predicted"/>
<organism evidence="1 2">
    <name type="scientific">Rubrivirga marina</name>
    <dbReference type="NCBI Taxonomy" id="1196024"/>
    <lineage>
        <taxon>Bacteria</taxon>
        <taxon>Pseudomonadati</taxon>
        <taxon>Rhodothermota</taxon>
        <taxon>Rhodothermia</taxon>
        <taxon>Rhodothermales</taxon>
        <taxon>Rubricoccaceae</taxon>
        <taxon>Rubrivirga</taxon>
    </lineage>
</organism>
<dbReference type="Proteomes" id="UP000216339">
    <property type="component" value="Unassembled WGS sequence"/>
</dbReference>
<dbReference type="InterPro" id="IPR016039">
    <property type="entry name" value="Thiolase-like"/>
</dbReference>
<dbReference type="SUPFAM" id="SSF53901">
    <property type="entry name" value="Thiolase-like"/>
    <property type="match status" value="1"/>
</dbReference>
<name>A0A271IY59_9BACT</name>
<dbReference type="EMBL" id="MQWD01000001">
    <property type="protein sequence ID" value="PAP75734.1"/>
    <property type="molecule type" value="Genomic_DNA"/>
</dbReference>
<dbReference type="RefSeq" id="WP_095509375.1">
    <property type="nucleotide sequence ID" value="NZ_MQWD01000001.1"/>
</dbReference>